<dbReference type="Pfam" id="PF03466">
    <property type="entry name" value="LysR_substrate"/>
    <property type="match status" value="1"/>
</dbReference>
<evidence type="ECO:0000313" key="9">
    <source>
        <dbReference type="Proteomes" id="UP000093962"/>
    </source>
</evidence>
<organism evidence="8 9">
    <name type="scientific">Mycolicibacterium mucogenicum</name>
    <name type="common">Mycobacterium mucogenicum</name>
    <dbReference type="NCBI Taxonomy" id="56689"/>
    <lineage>
        <taxon>Bacteria</taxon>
        <taxon>Bacillati</taxon>
        <taxon>Actinomycetota</taxon>
        <taxon>Actinomycetes</taxon>
        <taxon>Mycobacteriales</taxon>
        <taxon>Mycobacteriaceae</taxon>
        <taxon>Mycolicibacterium</taxon>
    </lineage>
</organism>
<keyword evidence="4" id="KW-0804">Transcription</keyword>
<keyword evidence="3" id="KW-0238">DNA-binding</keyword>
<comment type="function">
    <text evidence="6">Required for the induction the katG gene for catalase. Involved in the response to hydrogen peroxide.</text>
</comment>
<dbReference type="GO" id="GO:0005829">
    <property type="term" value="C:cytosol"/>
    <property type="evidence" value="ECO:0007669"/>
    <property type="project" value="TreeGrafter"/>
</dbReference>
<protein>
    <recommendedName>
        <fullName evidence="5">Probable hydrogen peroxide-inducible genes activator</fullName>
    </recommendedName>
</protein>
<reference evidence="8 9" key="1">
    <citation type="submission" date="2016-06" db="EMBL/GenBank/DDBJ databases">
        <authorList>
            <person name="Kjaerup R.B."/>
            <person name="Dalgaard T.S."/>
            <person name="Juul-Madsen H.R."/>
        </authorList>
    </citation>
    <scope>NUCLEOTIDE SEQUENCE [LARGE SCALE GENOMIC DNA]</scope>
    <source>
        <strain evidence="8 9">1199456.5</strain>
    </source>
</reference>
<dbReference type="SUPFAM" id="SSF53850">
    <property type="entry name" value="Periplasmic binding protein-like II"/>
    <property type="match status" value="1"/>
</dbReference>
<gene>
    <name evidence="8" type="ORF">A5642_17325</name>
</gene>
<dbReference type="InterPro" id="IPR005119">
    <property type="entry name" value="LysR_subst-bd"/>
</dbReference>
<dbReference type="EMBL" id="LZSF01000108">
    <property type="protein sequence ID" value="OBA88346.1"/>
    <property type="molecule type" value="Genomic_DNA"/>
</dbReference>
<dbReference type="AlphaFoldDB" id="A0A1A0MTG5"/>
<evidence type="ECO:0000256" key="1">
    <source>
        <dbReference type="ARBA" id="ARBA00009437"/>
    </source>
</evidence>
<accession>A0A1A0MTG5</accession>
<dbReference type="FunFam" id="1.10.10.10:FF:000001">
    <property type="entry name" value="LysR family transcriptional regulator"/>
    <property type="match status" value="1"/>
</dbReference>
<evidence type="ECO:0000313" key="8">
    <source>
        <dbReference type="EMBL" id="OBA88346.1"/>
    </source>
</evidence>
<comment type="similarity">
    <text evidence="1">Belongs to the LysR transcriptional regulatory family.</text>
</comment>
<dbReference type="PRINTS" id="PR00039">
    <property type="entry name" value="HTHLYSR"/>
</dbReference>
<dbReference type="InterPro" id="IPR036390">
    <property type="entry name" value="WH_DNA-bd_sf"/>
</dbReference>
<dbReference type="InterPro" id="IPR000847">
    <property type="entry name" value="LysR_HTH_N"/>
</dbReference>
<evidence type="ECO:0000256" key="4">
    <source>
        <dbReference type="ARBA" id="ARBA00023163"/>
    </source>
</evidence>
<dbReference type="RefSeq" id="WP_064858514.1">
    <property type="nucleotide sequence ID" value="NZ_LZSF01000108.1"/>
</dbReference>
<keyword evidence="2" id="KW-0805">Transcription regulation</keyword>
<evidence type="ECO:0000256" key="3">
    <source>
        <dbReference type="ARBA" id="ARBA00023125"/>
    </source>
</evidence>
<dbReference type="SUPFAM" id="SSF46785">
    <property type="entry name" value="Winged helix' DNA-binding domain"/>
    <property type="match status" value="1"/>
</dbReference>
<name>A0A1A0MTG5_MYCMU</name>
<proteinExistence type="inferred from homology"/>
<dbReference type="Gene3D" id="1.10.10.10">
    <property type="entry name" value="Winged helix-like DNA-binding domain superfamily/Winged helix DNA-binding domain"/>
    <property type="match status" value="1"/>
</dbReference>
<evidence type="ECO:0000256" key="5">
    <source>
        <dbReference type="ARBA" id="ARBA00040885"/>
    </source>
</evidence>
<dbReference type="InterPro" id="IPR036388">
    <property type="entry name" value="WH-like_DNA-bd_sf"/>
</dbReference>
<dbReference type="InterPro" id="IPR050950">
    <property type="entry name" value="HTH-type_LysR_regulators"/>
</dbReference>
<dbReference type="Gene3D" id="3.40.190.290">
    <property type="match status" value="1"/>
</dbReference>
<evidence type="ECO:0000256" key="2">
    <source>
        <dbReference type="ARBA" id="ARBA00023015"/>
    </source>
</evidence>
<evidence type="ECO:0000259" key="7">
    <source>
        <dbReference type="PROSITE" id="PS50931"/>
    </source>
</evidence>
<comment type="caution">
    <text evidence="8">The sequence shown here is derived from an EMBL/GenBank/DDBJ whole genome shotgun (WGS) entry which is preliminary data.</text>
</comment>
<sequence length="299" mass="32827">MELRQLEHFLAVAGAMNFSRAAEQAHVVQSALSMSIGKLEKELGVQLFDRTKQQIKITPAGELFREHARRVVQTARLAKDSLSDFRGELSGTVDLGSLISFGTLDVPKVLGEFHRTYPFVQVRLRQSQTGSAAYLSAIAEGSLDLALVSAPDRFPPRVQMQLMCEEPMVFVCRADHSLAQRRRVDLTELCDEDLIGFPPEFGLRRLVESAFSAAGVSARTPHEVALEYSIAARLVQHGLGTIIMPGSEAANFPDLRAIEIRPAIVWQIYLASAEQSQIGPASAKLAEMLLADVRSDASR</sequence>
<evidence type="ECO:0000256" key="6">
    <source>
        <dbReference type="ARBA" id="ARBA00056658"/>
    </source>
</evidence>
<dbReference type="OrthoDB" id="3181812at2"/>
<dbReference type="GO" id="GO:0003677">
    <property type="term" value="F:DNA binding"/>
    <property type="evidence" value="ECO:0007669"/>
    <property type="project" value="UniProtKB-KW"/>
</dbReference>
<dbReference type="CDD" id="cd08436">
    <property type="entry name" value="PBP2_LTTR_like_3"/>
    <property type="match status" value="1"/>
</dbReference>
<dbReference type="Proteomes" id="UP000093962">
    <property type="component" value="Unassembled WGS sequence"/>
</dbReference>
<dbReference type="Pfam" id="PF00126">
    <property type="entry name" value="HTH_1"/>
    <property type="match status" value="1"/>
</dbReference>
<feature type="domain" description="HTH lysR-type" evidence="7">
    <location>
        <begin position="1"/>
        <end position="58"/>
    </location>
</feature>
<dbReference type="PANTHER" id="PTHR30419">
    <property type="entry name" value="HTH-TYPE TRANSCRIPTIONAL REGULATOR YBHD"/>
    <property type="match status" value="1"/>
</dbReference>
<dbReference type="PROSITE" id="PS50931">
    <property type="entry name" value="HTH_LYSR"/>
    <property type="match status" value="1"/>
</dbReference>
<dbReference type="GO" id="GO:0003700">
    <property type="term" value="F:DNA-binding transcription factor activity"/>
    <property type="evidence" value="ECO:0007669"/>
    <property type="project" value="InterPro"/>
</dbReference>